<sequence>MRRKEQVSAPSGNGRSLIATRTNQHQQRKMQGPRSHLPRSYSSPSAAKDENPENASKAFVLRSFSSPEPNNTDKESHRSAESLSRTNPHESRSELDTDLDNFEQFEESLKDIDAENYDFSNRYRNTPDTEQPKRILTTMLPGSGLQKVALRPVATKEYGTVSAMRQPKKENKRLSRLSFRPLIIKMPSQITAQPKCESIPGLEELQTSPQFEIESAELDHEFDNAEEHLEREIAIAAAETDVDMGAEAGDDVSAADTLFGFRVRSFADGIRLIGGHRGSKVCVKNTGAGGRHEAGSAQEDCALIPRAGADADAPRTTDRPTPAVRDDETCSDIDMGNVQCCSSDLQEGKQFKKQKNKKKTKKKQKKNSGNINGLGGAKLDSNCGEKVATVAEDTERAAPKEAQAQNMHPDIKPVNKSQESLNVTQPDDTNSNKSQPSQNESMAAARERFFNQIPEFNLDGNNSLKHNGSAKDLASVMENLKKNSLVSRQNQTLNTQVTSSSKQQMVSSTTSSSAATSQRVQSSSQRASSMKSDLTELKSSISEMKTLSNTAALNFGQRLRSSMENIVDQDDMKERHIPDIRDLSEMGDIGDMSDMTDLAGDGPLVTFPESDTPPPDKQCLLAPNSSSVGTNAANELKYSAARMTSASSTRVVTDGYSASKSAANSTRMRRLQHGDMQYAEHSAAGASHRLLQAEGLTAEQNAAYHQVGHETPARRAEGRDLACGVAIDILH</sequence>
<dbReference type="EMBL" id="AGBW02013342">
    <property type="protein sequence ID" value="OWR43571.1"/>
    <property type="molecule type" value="Genomic_DNA"/>
</dbReference>
<feature type="region of interest" description="Disordered" evidence="1">
    <location>
        <begin position="1"/>
        <end position="102"/>
    </location>
</feature>
<feature type="region of interest" description="Disordered" evidence="1">
    <location>
        <begin position="485"/>
        <end position="536"/>
    </location>
</feature>
<evidence type="ECO:0000256" key="1">
    <source>
        <dbReference type="SAM" id="MobiDB-lite"/>
    </source>
</evidence>
<dbReference type="STRING" id="278856.A0A212EQ36"/>
<feature type="compositionally biased region" description="Basic residues" evidence="1">
    <location>
        <begin position="351"/>
        <end position="366"/>
    </location>
</feature>
<feature type="region of interest" description="Disordered" evidence="1">
    <location>
        <begin position="349"/>
        <end position="443"/>
    </location>
</feature>
<feature type="compositionally biased region" description="Polar residues" evidence="1">
    <location>
        <begin position="8"/>
        <end position="25"/>
    </location>
</feature>
<comment type="caution">
    <text evidence="2">The sequence shown here is derived from an EMBL/GenBank/DDBJ whole genome shotgun (WGS) entry which is preliminary data.</text>
</comment>
<reference evidence="2 3" key="1">
    <citation type="journal article" date="2011" name="Cell">
        <title>The monarch butterfly genome yields insights into long-distance migration.</title>
        <authorList>
            <person name="Zhan S."/>
            <person name="Merlin C."/>
            <person name="Boore J.L."/>
            <person name="Reppert S.M."/>
        </authorList>
    </citation>
    <scope>NUCLEOTIDE SEQUENCE [LARGE SCALE GENOMIC DNA]</scope>
    <source>
        <strain evidence="2">F-2</strain>
    </source>
</reference>
<feature type="compositionally biased region" description="Polar residues" evidence="1">
    <location>
        <begin position="485"/>
        <end position="494"/>
    </location>
</feature>
<dbReference type="AlphaFoldDB" id="A0A212EQ36"/>
<feature type="compositionally biased region" description="Low complexity" evidence="1">
    <location>
        <begin position="495"/>
        <end position="532"/>
    </location>
</feature>
<name>A0A212EQ36_DANPL</name>
<proteinExistence type="predicted"/>
<dbReference type="KEGG" id="dpl:KGM_208116"/>
<feature type="compositionally biased region" description="Basic and acidic residues" evidence="1">
    <location>
        <begin position="71"/>
        <end position="80"/>
    </location>
</feature>
<feature type="region of interest" description="Disordered" evidence="1">
    <location>
        <begin position="305"/>
        <end position="329"/>
    </location>
</feature>
<evidence type="ECO:0000313" key="3">
    <source>
        <dbReference type="Proteomes" id="UP000007151"/>
    </source>
</evidence>
<keyword evidence="3" id="KW-1185">Reference proteome</keyword>
<accession>A0A212EQ36</accession>
<gene>
    <name evidence="2" type="ORF">KGM_208116</name>
</gene>
<feature type="compositionally biased region" description="Basic and acidic residues" evidence="1">
    <location>
        <begin position="312"/>
        <end position="328"/>
    </location>
</feature>
<protein>
    <submittedName>
        <fullName evidence="2">Sterile alpha and TIR motif-containing protein 1</fullName>
    </submittedName>
</protein>
<feature type="compositionally biased region" description="Polar residues" evidence="1">
    <location>
        <begin position="415"/>
        <end position="441"/>
    </location>
</feature>
<dbReference type="InParanoid" id="A0A212EQ36"/>
<organism evidence="2 3">
    <name type="scientific">Danaus plexippus plexippus</name>
    <dbReference type="NCBI Taxonomy" id="278856"/>
    <lineage>
        <taxon>Eukaryota</taxon>
        <taxon>Metazoa</taxon>
        <taxon>Ecdysozoa</taxon>
        <taxon>Arthropoda</taxon>
        <taxon>Hexapoda</taxon>
        <taxon>Insecta</taxon>
        <taxon>Pterygota</taxon>
        <taxon>Neoptera</taxon>
        <taxon>Endopterygota</taxon>
        <taxon>Lepidoptera</taxon>
        <taxon>Glossata</taxon>
        <taxon>Ditrysia</taxon>
        <taxon>Papilionoidea</taxon>
        <taxon>Nymphalidae</taxon>
        <taxon>Danainae</taxon>
        <taxon>Danaini</taxon>
        <taxon>Danaina</taxon>
        <taxon>Danaus</taxon>
        <taxon>Danaus</taxon>
    </lineage>
</organism>
<dbReference type="Proteomes" id="UP000007151">
    <property type="component" value="Unassembled WGS sequence"/>
</dbReference>
<evidence type="ECO:0000313" key="2">
    <source>
        <dbReference type="EMBL" id="OWR43571.1"/>
    </source>
</evidence>